<comment type="caution">
    <text evidence="11">The sequence shown here is derived from an EMBL/GenBank/DDBJ whole genome shotgun (WGS) entry which is preliminary data.</text>
</comment>
<dbReference type="GO" id="GO:0005886">
    <property type="term" value="C:plasma membrane"/>
    <property type="evidence" value="ECO:0007669"/>
    <property type="project" value="UniProtKB-SubCell"/>
</dbReference>
<comment type="similarity">
    <text evidence="9">Belongs to the SecD/SecF family. SecD subfamily.</text>
</comment>
<comment type="subunit">
    <text evidence="9">Part of the protein translocation apparatus. Forms a complex with SecF.</text>
</comment>
<feature type="transmembrane region" description="Helical" evidence="9">
    <location>
        <begin position="279"/>
        <end position="301"/>
    </location>
</feature>
<gene>
    <name evidence="9 11" type="primary">secD</name>
    <name evidence="11" type="ORF">ALNOE001_05110</name>
</gene>
<dbReference type="AlphaFoldDB" id="A0A366MEW6"/>
<feature type="transmembrane region" description="Helical" evidence="9">
    <location>
        <begin position="385"/>
        <end position="406"/>
    </location>
</feature>
<evidence type="ECO:0000256" key="8">
    <source>
        <dbReference type="ARBA" id="ARBA00023136"/>
    </source>
</evidence>
<dbReference type="HAMAP" id="MF_01463_A">
    <property type="entry name" value="SecD_A"/>
    <property type="match status" value="1"/>
</dbReference>
<dbReference type="Pfam" id="PF02355">
    <property type="entry name" value="SecD_SecF_C"/>
    <property type="match status" value="1"/>
</dbReference>
<dbReference type="SUPFAM" id="SSF82866">
    <property type="entry name" value="Multidrug efflux transporter AcrB transmembrane domain"/>
    <property type="match status" value="1"/>
</dbReference>
<keyword evidence="2 9" id="KW-0813">Transport</keyword>
<dbReference type="InterPro" id="IPR022646">
    <property type="entry name" value="SecD/SecF_CS"/>
</dbReference>
<dbReference type="Gene3D" id="1.20.1640.10">
    <property type="entry name" value="Multidrug efflux transporter AcrB transmembrane domain"/>
    <property type="match status" value="1"/>
</dbReference>
<evidence type="ECO:0000259" key="10">
    <source>
        <dbReference type="Pfam" id="PF02355"/>
    </source>
</evidence>
<feature type="transmembrane region" description="Helical" evidence="9">
    <location>
        <begin position="250"/>
        <end position="272"/>
    </location>
</feature>
<dbReference type="InterPro" id="IPR024912">
    <property type="entry name" value="SecD_arc"/>
</dbReference>
<feature type="domain" description="Protein export membrane protein SecD/SecF C-terminal" evidence="10">
    <location>
        <begin position="234"/>
        <end position="405"/>
    </location>
</feature>
<comment type="subcellular location">
    <subcellularLocation>
        <location evidence="1 9">Cell membrane</location>
        <topology evidence="1 9">Multi-pass membrane protein</topology>
    </subcellularLocation>
</comment>
<comment type="caution">
    <text evidence="9">Lacks conserved residue(s) required for the propagation of feature annotation.</text>
</comment>
<keyword evidence="8 9" id="KW-0472">Membrane</keyword>
<keyword evidence="4 9" id="KW-0812">Transmembrane</keyword>
<organism evidence="11 12">
    <name type="scientific">Candidatus Methanobinarius endosymbioticus</name>
    <dbReference type="NCBI Taxonomy" id="2006182"/>
    <lineage>
        <taxon>Archaea</taxon>
        <taxon>Methanobacteriati</taxon>
        <taxon>Methanobacteriota</taxon>
        <taxon>Methanomada group</taxon>
        <taxon>Methanobacteria</taxon>
        <taxon>Methanobacteriales</taxon>
        <taxon>Methanobacteriaceae</taxon>
        <taxon>Candidatus Methanobinarius</taxon>
    </lineage>
</organism>
<dbReference type="GO" id="GO:0065002">
    <property type="term" value="P:intracellular protein transmembrane transport"/>
    <property type="evidence" value="ECO:0007669"/>
    <property type="project" value="UniProtKB-UniRule"/>
</dbReference>
<evidence type="ECO:0000256" key="7">
    <source>
        <dbReference type="ARBA" id="ARBA00023010"/>
    </source>
</evidence>
<keyword evidence="7 9" id="KW-0811">Translocation</keyword>
<evidence type="ECO:0000256" key="1">
    <source>
        <dbReference type="ARBA" id="ARBA00004651"/>
    </source>
</evidence>
<dbReference type="NCBIfam" id="NF006218">
    <property type="entry name" value="PRK08343.1-4"/>
    <property type="match status" value="1"/>
</dbReference>
<feature type="transmembrane region" description="Helical" evidence="9">
    <location>
        <begin position="356"/>
        <end position="379"/>
    </location>
</feature>
<dbReference type="PANTHER" id="PTHR30081">
    <property type="entry name" value="PROTEIN-EXPORT MEMBRANE PROTEIN SEC"/>
    <property type="match status" value="1"/>
</dbReference>
<feature type="transmembrane region" description="Helical" evidence="9">
    <location>
        <begin position="21"/>
        <end position="41"/>
    </location>
</feature>
<dbReference type="PANTHER" id="PTHR30081:SF1">
    <property type="entry name" value="PROTEIN TRANSLOCASE SUBUNIT SECD"/>
    <property type="match status" value="1"/>
</dbReference>
<evidence type="ECO:0000256" key="9">
    <source>
        <dbReference type="HAMAP-Rule" id="MF_01463"/>
    </source>
</evidence>
<name>A0A366MEW6_9EURY</name>
<evidence type="ECO:0000256" key="4">
    <source>
        <dbReference type="ARBA" id="ARBA00022692"/>
    </source>
</evidence>
<evidence type="ECO:0000256" key="2">
    <source>
        <dbReference type="ARBA" id="ARBA00022448"/>
    </source>
</evidence>
<evidence type="ECO:0000313" key="12">
    <source>
        <dbReference type="Proteomes" id="UP000253099"/>
    </source>
</evidence>
<evidence type="ECO:0000256" key="6">
    <source>
        <dbReference type="ARBA" id="ARBA00022989"/>
    </source>
</evidence>
<reference evidence="11 12" key="1">
    <citation type="submission" date="2018-06" db="EMBL/GenBank/DDBJ databases">
        <title>Genomic insight into two independent archaeal endosymbiosis events.</title>
        <authorList>
            <person name="Lind A.E."/>
            <person name="Lewis W.H."/>
            <person name="Spang A."/>
            <person name="Guy L."/>
            <person name="Embley M.T."/>
            <person name="Ettema T.J.G."/>
        </authorList>
    </citation>
    <scope>NUCLEOTIDE SEQUENCE [LARGE SCALE GENOMIC DNA]</scope>
    <source>
        <strain evidence="11">NOE</strain>
    </source>
</reference>
<keyword evidence="5 9" id="KW-0653">Protein transport</keyword>
<keyword evidence="12" id="KW-1185">Reference proteome</keyword>
<evidence type="ECO:0000256" key="3">
    <source>
        <dbReference type="ARBA" id="ARBA00022475"/>
    </source>
</evidence>
<dbReference type="EMBL" id="NIZT01000010">
    <property type="protein sequence ID" value="RBQ24124.1"/>
    <property type="molecule type" value="Genomic_DNA"/>
</dbReference>
<protein>
    <recommendedName>
        <fullName evidence="9">Protein-export membrane protein SecD</fullName>
    </recommendedName>
</protein>
<comment type="function">
    <text evidence="9">Involved in protein export.</text>
</comment>
<dbReference type="Proteomes" id="UP000253099">
    <property type="component" value="Unassembled WGS sequence"/>
</dbReference>
<dbReference type="Pfam" id="PF07549">
    <property type="entry name" value="Sec_GG"/>
    <property type="match status" value="1"/>
</dbReference>
<keyword evidence="3 9" id="KW-1003">Cell membrane</keyword>
<keyword evidence="6 9" id="KW-1133">Transmembrane helix</keyword>
<dbReference type="InterPro" id="IPR048634">
    <property type="entry name" value="SecD_SecF_C"/>
</dbReference>
<proteinExistence type="inferred from homology"/>
<dbReference type="GO" id="GO:0006605">
    <property type="term" value="P:protein targeting"/>
    <property type="evidence" value="ECO:0007669"/>
    <property type="project" value="UniProtKB-UniRule"/>
</dbReference>
<dbReference type="Gene3D" id="3.30.70.3220">
    <property type="match status" value="1"/>
</dbReference>
<sequence>MVCGEEKMKKRHVKEYFKDKRVILLFILIIASIISISTLGIQQGLDLKGGSLIQLKLDESVNKETMDIVTTVLDKRLNLYGVQDVKVRSSGDQLVIIEMAGVSPEEVERLIGNPGKFEARIGNESAPVVLTGAEITSVDMYELTDTQWMVPFKVSPIGAQKFAELAKGKGGEKVYMYLDGKLIDKNPLELSPELANGKGATELSVTGGASTIEEAQTRAQSIYTVLKTGSLPVKIKVVGASAVSPELGDLFLNGAIIAGLLAILAISIIIYIKYRKPLLVIPIIITSISEVLIVMGIASVIHWNIDLSAIAGLIASVGTGVDDQIIITDEVLGKQAKGETTEKRRRTRTKMSVKNALFIVFASAGTLIAAMLPLAYVGFARGSSGIGTLAGFAFTTIIGVLVGIFITRPAYAKFVEIFLR</sequence>
<evidence type="ECO:0000256" key="5">
    <source>
        <dbReference type="ARBA" id="ARBA00022927"/>
    </source>
</evidence>
<accession>A0A366MEW6</accession>
<evidence type="ECO:0000313" key="11">
    <source>
        <dbReference type="EMBL" id="RBQ24124.1"/>
    </source>
</evidence>
<dbReference type="InterPro" id="IPR022813">
    <property type="entry name" value="SecD/SecF_arch_bac"/>
</dbReference>